<evidence type="ECO:0000313" key="13">
    <source>
        <dbReference type="RefSeq" id="XP_021300462.1"/>
    </source>
</evidence>
<dbReference type="Proteomes" id="UP000504621">
    <property type="component" value="Unplaced"/>
</dbReference>
<keyword evidence="10" id="KW-0503">Monooxygenase</keyword>
<dbReference type="GO" id="GO:0016705">
    <property type="term" value="F:oxidoreductase activity, acting on paired donors, with incorporation or reduction of molecular oxygen"/>
    <property type="evidence" value="ECO:0007669"/>
    <property type="project" value="InterPro"/>
</dbReference>
<keyword evidence="9" id="KW-0408">Iron</keyword>
<evidence type="ECO:0000256" key="10">
    <source>
        <dbReference type="ARBA" id="ARBA00023033"/>
    </source>
</evidence>
<keyword evidence="5" id="KW-0812">Transmembrane</keyword>
<evidence type="ECO:0000256" key="9">
    <source>
        <dbReference type="ARBA" id="ARBA00023004"/>
    </source>
</evidence>
<dbReference type="RefSeq" id="XP_021300462.1">
    <property type="nucleotide sequence ID" value="XM_021444787.1"/>
</dbReference>
<dbReference type="OrthoDB" id="1470350at2759"/>
<name>A0A6J1BLN9_9ROSI</name>
<evidence type="ECO:0000256" key="7">
    <source>
        <dbReference type="ARBA" id="ARBA00022989"/>
    </source>
</evidence>
<keyword evidence="4" id="KW-0349">Heme</keyword>
<dbReference type="InterPro" id="IPR002401">
    <property type="entry name" value="Cyt_P450_E_grp-I"/>
</dbReference>
<dbReference type="GO" id="GO:0004497">
    <property type="term" value="F:monooxygenase activity"/>
    <property type="evidence" value="ECO:0007669"/>
    <property type="project" value="UniProtKB-KW"/>
</dbReference>
<dbReference type="GO" id="GO:0020037">
    <property type="term" value="F:heme binding"/>
    <property type="evidence" value="ECO:0007669"/>
    <property type="project" value="InterPro"/>
</dbReference>
<evidence type="ECO:0000256" key="11">
    <source>
        <dbReference type="ARBA" id="ARBA00023136"/>
    </source>
</evidence>
<dbReference type="Pfam" id="PF00067">
    <property type="entry name" value="p450"/>
    <property type="match status" value="1"/>
</dbReference>
<dbReference type="AlphaFoldDB" id="A0A6J1BLN9"/>
<sequence length="210" mass="24580">MSLRSGFRSTLVVSSAKMAKEVMKTHDLDFCSRPTLRVAQKVSYNGLDLAFSPYNAYWREMRKICTVHLFNANRAQLYRPIREDEVARLISKISKLSVYPKLVNLSEAMMCLSSTIICRVAFGKRYEEEGTERSRFHGLLNECQALFASFFISDYFPFMGWIDRFSGLVSRLEKNFKEFDIFYQELIDEHLDPNRSKLKQEDIIDILLRI</sequence>
<dbReference type="GO" id="GO:0005506">
    <property type="term" value="F:iron ion binding"/>
    <property type="evidence" value="ECO:0007669"/>
    <property type="project" value="InterPro"/>
</dbReference>
<keyword evidence="11" id="KW-0472">Membrane</keyword>
<comment type="cofactor">
    <cofactor evidence="1">
        <name>heme</name>
        <dbReference type="ChEBI" id="CHEBI:30413"/>
    </cofactor>
</comment>
<evidence type="ECO:0000256" key="5">
    <source>
        <dbReference type="ARBA" id="ARBA00022692"/>
    </source>
</evidence>
<dbReference type="PANTHER" id="PTHR47955">
    <property type="entry name" value="CYTOCHROME P450 FAMILY 71 PROTEIN"/>
    <property type="match status" value="1"/>
</dbReference>
<keyword evidence="8" id="KW-0560">Oxidoreductase</keyword>
<evidence type="ECO:0000256" key="2">
    <source>
        <dbReference type="ARBA" id="ARBA00004167"/>
    </source>
</evidence>
<comment type="subcellular location">
    <subcellularLocation>
        <location evidence="2">Membrane</location>
        <topology evidence="2">Single-pass membrane protein</topology>
    </subcellularLocation>
</comment>
<keyword evidence="12" id="KW-1185">Reference proteome</keyword>
<protein>
    <submittedName>
        <fullName evidence="13">Cytochrome P450 83B1-like</fullName>
    </submittedName>
</protein>
<organism evidence="12 13">
    <name type="scientific">Herrania umbratica</name>
    <dbReference type="NCBI Taxonomy" id="108875"/>
    <lineage>
        <taxon>Eukaryota</taxon>
        <taxon>Viridiplantae</taxon>
        <taxon>Streptophyta</taxon>
        <taxon>Embryophyta</taxon>
        <taxon>Tracheophyta</taxon>
        <taxon>Spermatophyta</taxon>
        <taxon>Magnoliopsida</taxon>
        <taxon>eudicotyledons</taxon>
        <taxon>Gunneridae</taxon>
        <taxon>Pentapetalae</taxon>
        <taxon>rosids</taxon>
        <taxon>malvids</taxon>
        <taxon>Malvales</taxon>
        <taxon>Malvaceae</taxon>
        <taxon>Byttnerioideae</taxon>
        <taxon>Herrania</taxon>
    </lineage>
</organism>
<evidence type="ECO:0000256" key="4">
    <source>
        <dbReference type="ARBA" id="ARBA00022617"/>
    </source>
</evidence>
<accession>A0A6J1BLN9</accession>
<reference evidence="13" key="1">
    <citation type="submission" date="2025-08" db="UniProtKB">
        <authorList>
            <consortium name="RefSeq"/>
        </authorList>
    </citation>
    <scope>IDENTIFICATION</scope>
    <source>
        <tissue evidence="13">Leaf</tissue>
    </source>
</reference>
<evidence type="ECO:0000256" key="1">
    <source>
        <dbReference type="ARBA" id="ARBA00001971"/>
    </source>
</evidence>
<dbReference type="Gene3D" id="1.10.630.10">
    <property type="entry name" value="Cytochrome P450"/>
    <property type="match status" value="1"/>
</dbReference>
<dbReference type="GeneID" id="110428867"/>
<evidence type="ECO:0000256" key="3">
    <source>
        <dbReference type="ARBA" id="ARBA00010617"/>
    </source>
</evidence>
<keyword evidence="6" id="KW-0479">Metal-binding</keyword>
<keyword evidence="7" id="KW-1133">Transmembrane helix</keyword>
<gene>
    <name evidence="13" type="primary">LOC110428867</name>
</gene>
<evidence type="ECO:0000313" key="12">
    <source>
        <dbReference type="Proteomes" id="UP000504621"/>
    </source>
</evidence>
<dbReference type="InterPro" id="IPR001128">
    <property type="entry name" value="Cyt_P450"/>
</dbReference>
<evidence type="ECO:0000256" key="6">
    <source>
        <dbReference type="ARBA" id="ARBA00022723"/>
    </source>
</evidence>
<evidence type="ECO:0000256" key="8">
    <source>
        <dbReference type="ARBA" id="ARBA00023002"/>
    </source>
</evidence>
<dbReference type="PRINTS" id="PR00463">
    <property type="entry name" value="EP450I"/>
</dbReference>
<comment type="similarity">
    <text evidence="3">Belongs to the cytochrome P450 family.</text>
</comment>
<proteinExistence type="inferred from homology"/>
<dbReference type="GO" id="GO:0016020">
    <property type="term" value="C:membrane"/>
    <property type="evidence" value="ECO:0007669"/>
    <property type="project" value="UniProtKB-SubCell"/>
</dbReference>
<dbReference type="SUPFAM" id="SSF48264">
    <property type="entry name" value="Cytochrome P450"/>
    <property type="match status" value="1"/>
</dbReference>
<dbReference type="InterPro" id="IPR036396">
    <property type="entry name" value="Cyt_P450_sf"/>
</dbReference>
<dbReference type="PANTHER" id="PTHR47955:SF22">
    <property type="entry name" value="CYTOCHROME P450 83B1-LIKE"/>
    <property type="match status" value="1"/>
</dbReference>